<evidence type="ECO:0000313" key="1">
    <source>
        <dbReference type="EMBL" id="RKD24150.1"/>
    </source>
</evidence>
<reference evidence="1 2" key="1">
    <citation type="submission" date="2016-08" db="EMBL/GenBank/DDBJ databases">
        <title>Novel Firmicute Genomes.</title>
        <authorList>
            <person name="Poppleton D.I."/>
            <person name="Gribaldo S."/>
        </authorList>
    </citation>
    <scope>NUCLEOTIDE SEQUENCE [LARGE SCALE GENOMIC DNA]</scope>
    <source>
        <strain evidence="1 2">RAOx-1</strain>
    </source>
</reference>
<dbReference type="Proteomes" id="UP000284219">
    <property type="component" value="Unassembled WGS sequence"/>
</dbReference>
<dbReference type="RefSeq" id="WP_120189412.1">
    <property type="nucleotide sequence ID" value="NZ_MCHY01000008.1"/>
</dbReference>
<gene>
    <name evidence="1" type="ORF">BEP19_07010</name>
</gene>
<dbReference type="AlphaFoldDB" id="A0A419SJL4"/>
<accession>A0A419SJL4</accession>
<dbReference type="OrthoDB" id="2678302at2"/>
<organism evidence="1 2">
    <name type="scientific">Ammoniphilus oxalaticus</name>
    <dbReference type="NCBI Taxonomy" id="66863"/>
    <lineage>
        <taxon>Bacteria</taxon>
        <taxon>Bacillati</taxon>
        <taxon>Bacillota</taxon>
        <taxon>Bacilli</taxon>
        <taxon>Bacillales</taxon>
        <taxon>Paenibacillaceae</taxon>
        <taxon>Aneurinibacillus group</taxon>
        <taxon>Ammoniphilus</taxon>
    </lineage>
</organism>
<name>A0A419SJL4_9BACL</name>
<keyword evidence="2" id="KW-1185">Reference proteome</keyword>
<protein>
    <submittedName>
        <fullName evidence="1">Uncharacterized protein</fullName>
    </submittedName>
</protein>
<sequence length="140" mass="16595">MGQAALFTPPPIHKTNLVIFPNYLLKNRLKQFCKLIDGEFTKNEAGLITIMNNSLEFHFKTYNKHLELEEMTYTPRSMLDSIRCLEFIKYESYLYQKPIYVTDLSPTLAAFLKEHGFRMLDEEEKQEVFEGFWEKEAQKV</sequence>
<evidence type="ECO:0000313" key="2">
    <source>
        <dbReference type="Proteomes" id="UP000284219"/>
    </source>
</evidence>
<dbReference type="EMBL" id="MCHY01000008">
    <property type="protein sequence ID" value="RKD24150.1"/>
    <property type="molecule type" value="Genomic_DNA"/>
</dbReference>
<proteinExistence type="predicted"/>
<comment type="caution">
    <text evidence="1">The sequence shown here is derived from an EMBL/GenBank/DDBJ whole genome shotgun (WGS) entry which is preliminary data.</text>
</comment>